<organism evidence="2 3">
    <name type="scientific">Torulaspora globosa</name>
    <dbReference type="NCBI Taxonomy" id="48254"/>
    <lineage>
        <taxon>Eukaryota</taxon>
        <taxon>Fungi</taxon>
        <taxon>Dikarya</taxon>
        <taxon>Ascomycota</taxon>
        <taxon>Saccharomycotina</taxon>
        <taxon>Saccharomycetes</taxon>
        <taxon>Saccharomycetales</taxon>
        <taxon>Saccharomycetaceae</taxon>
        <taxon>Torulaspora</taxon>
    </lineage>
</organism>
<dbReference type="GO" id="GO:0042171">
    <property type="term" value="F:lysophosphatidic acid acyltransferase activity"/>
    <property type="evidence" value="ECO:0007669"/>
    <property type="project" value="TreeGrafter"/>
</dbReference>
<dbReference type="GO" id="GO:0006654">
    <property type="term" value="P:phosphatidic acid biosynthetic process"/>
    <property type="evidence" value="ECO:0007669"/>
    <property type="project" value="TreeGrafter"/>
</dbReference>
<gene>
    <name evidence="2" type="ORF">HG537_0H01720</name>
</gene>
<evidence type="ECO:0000313" key="3">
    <source>
        <dbReference type="Proteomes" id="UP000510647"/>
    </source>
</evidence>
<dbReference type="GO" id="GO:0004623">
    <property type="term" value="F:phospholipase A2 activity"/>
    <property type="evidence" value="ECO:0007669"/>
    <property type="project" value="TreeGrafter"/>
</dbReference>
<keyword evidence="3" id="KW-1185">Reference proteome</keyword>
<reference evidence="2 3" key="1">
    <citation type="submission" date="2020-06" db="EMBL/GenBank/DDBJ databases">
        <title>The yeast mating-type switching endonuclease HO is a domesticated member of an unorthodox homing genetic element family.</title>
        <authorList>
            <person name="Coughlan A.Y."/>
            <person name="Lombardi L."/>
            <person name="Braun-Galleani S."/>
            <person name="Martos A.R."/>
            <person name="Galeote V."/>
            <person name="Bigey F."/>
            <person name="Dequin S."/>
            <person name="Byrne K.P."/>
            <person name="Wolfe K.H."/>
        </authorList>
    </citation>
    <scope>NUCLEOTIDE SEQUENCE [LARGE SCALE GENOMIC DNA]</scope>
    <source>
        <strain evidence="2 3">CBS2947</strain>
    </source>
</reference>
<accession>A0A7H9HYB6</accession>
<dbReference type="PANTHER" id="PTHR42886">
    <property type="entry name" value="RE40534P-RELATED"/>
    <property type="match status" value="1"/>
</dbReference>
<dbReference type="EMBL" id="CP059274">
    <property type="protein sequence ID" value="QLQ82410.1"/>
    <property type="molecule type" value="Genomic_DNA"/>
</dbReference>
<dbReference type="OrthoDB" id="7457040at2759"/>
<dbReference type="GO" id="GO:0035965">
    <property type="term" value="P:cardiolipin acyl-chain remodeling"/>
    <property type="evidence" value="ECO:0007669"/>
    <property type="project" value="TreeGrafter"/>
</dbReference>
<dbReference type="Gene3D" id="3.40.50.1820">
    <property type="entry name" value="alpha/beta hydrolase"/>
    <property type="match status" value="1"/>
</dbReference>
<dbReference type="AlphaFoldDB" id="A0A7H9HYB6"/>
<protein>
    <recommendedName>
        <fullName evidence="1">AB hydrolase-1 domain-containing protein</fullName>
    </recommendedName>
</protein>
<dbReference type="Pfam" id="PF00561">
    <property type="entry name" value="Abhydrolase_1"/>
    <property type="match status" value="1"/>
</dbReference>
<sequence>MQTSFRSGNFIRRFASGRIGHKDGSLQARIVKRLLNPPLSLSEEELRARPTIKMWLSRWNDTKETERELKEFQDKIMQDVEVAGTKENELSVDGINQWHFHNGVASKVTTPTLLIHGYAASSMAYYRTFSGLSEDVRDLYAIDLPANGLSIDIPFKALKPEPEPLKIKYIGDDKFSIAREIDVERNREVIEHCENYYLDKIEDWRKVNRLEKINLVGHSYGGYLSFKYALKYPSAVENLCLVSPAGVESSVFSINNNFNAKETYTLDMEDPSSKFYLRKRQVPTFIFKNQSEILRWMGPLGAKLTWNYIMSAYKRLPTMEYKEYLFELIYGRGGIPLTARQIFTTLFTRQLLAKDPIMDSLDKLQAKKVLLLYGHHDWMDKFAGYKMVERLNGLRRNTSADYMEVPEAGHNLMLDNPQFFNKSLIDFLSTE</sequence>
<proteinExistence type="predicted"/>
<name>A0A7H9HYB6_9SACH</name>
<dbReference type="SUPFAM" id="SSF53474">
    <property type="entry name" value="alpha/beta-Hydrolases"/>
    <property type="match status" value="1"/>
</dbReference>
<dbReference type="PANTHER" id="PTHR42886:SF23">
    <property type="entry name" value="1-ACYLGLYCEROL-3-PHOSPHATE O-ACYLTRANSFERASE ICT1-RELATED"/>
    <property type="match status" value="1"/>
</dbReference>
<dbReference type="GO" id="GO:0055088">
    <property type="term" value="P:lipid homeostasis"/>
    <property type="evidence" value="ECO:0007669"/>
    <property type="project" value="TreeGrafter"/>
</dbReference>
<dbReference type="InterPro" id="IPR000073">
    <property type="entry name" value="AB_hydrolase_1"/>
</dbReference>
<dbReference type="Proteomes" id="UP000510647">
    <property type="component" value="Chromosome 8"/>
</dbReference>
<dbReference type="GO" id="GO:0005743">
    <property type="term" value="C:mitochondrial inner membrane"/>
    <property type="evidence" value="ECO:0007669"/>
    <property type="project" value="TreeGrafter"/>
</dbReference>
<evidence type="ECO:0000313" key="2">
    <source>
        <dbReference type="EMBL" id="QLQ82410.1"/>
    </source>
</evidence>
<evidence type="ECO:0000259" key="1">
    <source>
        <dbReference type="Pfam" id="PF00561"/>
    </source>
</evidence>
<feature type="domain" description="AB hydrolase-1" evidence="1">
    <location>
        <begin position="113"/>
        <end position="417"/>
    </location>
</feature>
<dbReference type="InterPro" id="IPR029058">
    <property type="entry name" value="AB_hydrolase_fold"/>
</dbReference>